<dbReference type="InterPro" id="IPR017850">
    <property type="entry name" value="Alkaline_phosphatase_core_sf"/>
</dbReference>
<dbReference type="EMBL" id="SJPO01000005">
    <property type="protein sequence ID" value="TWT77113.1"/>
    <property type="molecule type" value="Genomic_DNA"/>
</dbReference>
<keyword evidence="1" id="KW-0677">Repeat</keyword>
<dbReference type="SUPFAM" id="SSF53649">
    <property type="entry name" value="Alkaline phosphatase-like"/>
    <property type="match status" value="1"/>
</dbReference>
<feature type="repeat" description="TPR" evidence="3">
    <location>
        <begin position="532"/>
        <end position="565"/>
    </location>
</feature>
<feature type="repeat" description="TPR" evidence="3">
    <location>
        <begin position="600"/>
        <end position="633"/>
    </location>
</feature>
<dbReference type="Pfam" id="PF13432">
    <property type="entry name" value="TPR_16"/>
    <property type="match status" value="3"/>
</dbReference>
<dbReference type="Proteomes" id="UP000318478">
    <property type="component" value="Unassembled WGS sequence"/>
</dbReference>
<protein>
    <submittedName>
        <fullName evidence="4">Tetratricopeptide repeat protein</fullName>
    </submittedName>
</protein>
<dbReference type="OrthoDB" id="228738at2"/>
<comment type="caution">
    <text evidence="4">The sequence shown here is derived from an EMBL/GenBank/DDBJ whole genome shotgun (WGS) entry which is preliminary data.</text>
</comment>
<dbReference type="SMART" id="SM00028">
    <property type="entry name" value="TPR"/>
    <property type="match status" value="5"/>
</dbReference>
<proteinExistence type="predicted"/>
<keyword evidence="2 3" id="KW-0802">TPR repeat</keyword>
<sequence length="670" mass="73077">MSVERRQPEGSPRRVLLVGWDAADWQLIHPLVEQGLMPTLAGVMQRGSWGNLASLQPMLSPILWNSIATGKRAAGHGVLGFTEPDPDGEGVRPSASTSRKCKALWNILAQSGLRSNVVGWYASHPAEPIDGVMVSNQFEVFNATAEGITPPPKQSVHPATLTDELGELRVRPREIDASAILPFIPDAAAVAKLPSHRIAQLQRMLAQTATVHAVATHLMTDTEWDLTAVYYEGIDRFGHEFMEFHPPKMEQVSREDFDAYQHCMVGIYRFHDMMLQTLLTLAGDDTAVIVMSDHGYHNDHLRPDPREGKSGPVDWHRPFGMLAAQGPGVKAGGRVFGGTLLDIAPTVLHLLGLPAGYDMPGRVLSEVLHAPDEPRRIESWEEIDGPSGMHDGSVRVDPVEAREALKQLVELGYIEPPSEESEKTVRDTIAQNQLSLAQSLFDARDFAAAAQVLEEIDPCLGDTTPAKVFLANCYLAMGDRAAARERLEALQAAGMELPRVHMMLGVIEHAEGNLERAIELFERVEAASTRLPELDNKLGEAYLADKRCPQALEAFQRHLEHDPDSSVALAGVARAKLELGAADEALDYALRATELTHYFPRAHLTVGRAMLALGDYDGAVEALQLCIGQAPRHAQAHRALAAAYRALGASDKAVQAEFQAKQLQSTGDLG</sequence>
<dbReference type="InterPro" id="IPR019734">
    <property type="entry name" value="TPR_rpt"/>
</dbReference>
<name>A0A5C5YQH0_9BACT</name>
<dbReference type="RefSeq" id="WP_146587417.1">
    <property type="nucleotide sequence ID" value="NZ_SJPO01000005.1"/>
</dbReference>
<organism evidence="4 5">
    <name type="scientific">Posidoniimonas polymericola</name>
    <dbReference type="NCBI Taxonomy" id="2528002"/>
    <lineage>
        <taxon>Bacteria</taxon>
        <taxon>Pseudomonadati</taxon>
        <taxon>Planctomycetota</taxon>
        <taxon>Planctomycetia</taxon>
        <taxon>Pirellulales</taxon>
        <taxon>Lacipirellulaceae</taxon>
        <taxon>Posidoniimonas</taxon>
    </lineage>
</organism>
<dbReference type="AlphaFoldDB" id="A0A5C5YQH0"/>
<dbReference type="InterPro" id="IPR011990">
    <property type="entry name" value="TPR-like_helical_dom_sf"/>
</dbReference>
<reference evidence="4 5" key="1">
    <citation type="submission" date="2019-02" db="EMBL/GenBank/DDBJ databases">
        <title>Deep-cultivation of Planctomycetes and their phenomic and genomic characterization uncovers novel biology.</title>
        <authorList>
            <person name="Wiegand S."/>
            <person name="Jogler M."/>
            <person name="Boedeker C."/>
            <person name="Pinto D."/>
            <person name="Vollmers J."/>
            <person name="Rivas-Marin E."/>
            <person name="Kohn T."/>
            <person name="Peeters S.H."/>
            <person name="Heuer A."/>
            <person name="Rast P."/>
            <person name="Oberbeckmann S."/>
            <person name="Bunk B."/>
            <person name="Jeske O."/>
            <person name="Meyerdierks A."/>
            <person name="Storesund J.E."/>
            <person name="Kallscheuer N."/>
            <person name="Luecker S."/>
            <person name="Lage O.M."/>
            <person name="Pohl T."/>
            <person name="Merkel B.J."/>
            <person name="Hornburger P."/>
            <person name="Mueller R.-W."/>
            <person name="Bruemmer F."/>
            <person name="Labrenz M."/>
            <person name="Spormann A.M."/>
            <person name="Op Den Camp H."/>
            <person name="Overmann J."/>
            <person name="Amann R."/>
            <person name="Jetten M.S.M."/>
            <person name="Mascher T."/>
            <person name="Medema M.H."/>
            <person name="Devos D.P."/>
            <person name="Kaster A.-K."/>
            <person name="Ovreas L."/>
            <person name="Rohde M."/>
            <person name="Galperin M.Y."/>
            <person name="Jogler C."/>
        </authorList>
    </citation>
    <scope>NUCLEOTIDE SEQUENCE [LARGE SCALE GENOMIC DNA]</scope>
    <source>
        <strain evidence="4 5">Pla123a</strain>
    </source>
</reference>
<dbReference type="SUPFAM" id="SSF48452">
    <property type="entry name" value="TPR-like"/>
    <property type="match status" value="1"/>
</dbReference>
<dbReference type="PANTHER" id="PTHR45586">
    <property type="entry name" value="TPR REPEAT-CONTAINING PROTEIN PA4667"/>
    <property type="match status" value="1"/>
</dbReference>
<dbReference type="Pfam" id="PF01663">
    <property type="entry name" value="Phosphodiest"/>
    <property type="match status" value="1"/>
</dbReference>
<dbReference type="InterPro" id="IPR051012">
    <property type="entry name" value="CellSynth/LPSAsmb/PSIAsmb"/>
</dbReference>
<evidence type="ECO:0000256" key="1">
    <source>
        <dbReference type="ARBA" id="ARBA00022737"/>
    </source>
</evidence>
<keyword evidence="5" id="KW-1185">Reference proteome</keyword>
<gene>
    <name evidence="4" type="ORF">Pla123a_25430</name>
</gene>
<evidence type="ECO:0000256" key="2">
    <source>
        <dbReference type="ARBA" id="ARBA00022803"/>
    </source>
</evidence>
<dbReference type="InterPro" id="IPR002591">
    <property type="entry name" value="Phosphodiest/P_Trfase"/>
</dbReference>
<dbReference type="PANTHER" id="PTHR45586:SF1">
    <property type="entry name" value="LIPOPOLYSACCHARIDE ASSEMBLY PROTEIN B"/>
    <property type="match status" value="1"/>
</dbReference>
<dbReference type="PROSITE" id="PS50005">
    <property type="entry name" value="TPR"/>
    <property type="match status" value="2"/>
</dbReference>
<dbReference type="Gene3D" id="3.40.720.10">
    <property type="entry name" value="Alkaline Phosphatase, subunit A"/>
    <property type="match status" value="1"/>
</dbReference>
<evidence type="ECO:0000313" key="4">
    <source>
        <dbReference type="EMBL" id="TWT77113.1"/>
    </source>
</evidence>
<accession>A0A5C5YQH0</accession>
<evidence type="ECO:0000313" key="5">
    <source>
        <dbReference type="Proteomes" id="UP000318478"/>
    </source>
</evidence>
<evidence type="ECO:0000256" key="3">
    <source>
        <dbReference type="PROSITE-ProRule" id="PRU00339"/>
    </source>
</evidence>
<dbReference type="Gene3D" id="1.25.40.10">
    <property type="entry name" value="Tetratricopeptide repeat domain"/>
    <property type="match status" value="1"/>
</dbReference>